<keyword evidence="9" id="KW-0902">Two-component regulatory system</keyword>
<evidence type="ECO:0000256" key="2">
    <source>
        <dbReference type="ARBA" id="ARBA00004370"/>
    </source>
</evidence>
<evidence type="ECO:0000259" key="11">
    <source>
        <dbReference type="PROSITE" id="PS50109"/>
    </source>
</evidence>
<evidence type="ECO:0000256" key="9">
    <source>
        <dbReference type="ARBA" id="ARBA00023012"/>
    </source>
</evidence>
<dbReference type="SUPFAM" id="SSF55874">
    <property type="entry name" value="ATPase domain of HSP90 chaperone/DNA topoisomerase II/histidine kinase"/>
    <property type="match status" value="1"/>
</dbReference>
<dbReference type="PRINTS" id="PR00344">
    <property type="entry name" value="BCTRLSENSOR"/>
</dbReference>
<evidence type="ECO:0000313" key="13">
    <source>
        <dbReference type="EMBL" id="VUZ85175.1"/>
    </source>
</evidence>
<dbReference type="PROSITE" id="PS50109">
    <property type="entry name" value="HIS_KIN"/>
    <property type="match status" value="1"/>
</dbReference>
<dbReference type="SMART" id="SM00065">
    <property type="entry name" value="GAF"/>
    <property type="match status" value="1"/>
</dbReference>
<dbReference type="Gene3D" id="6.10.340.10">
    <property type="match status" value="1"/>
</dbReference>
<gene>
    <name evidence="13" type="ORF">MELA_01551</name>
</gene>
<dbReference type="Pfam" id="PF00512">
    <property type="entry name" value="HisKA"/>
    <property type="match status" value="1"/>
</dbReference>
<dbReference type="SMART" id="SM00304">
    <property type="entry name" value="HAMP"/>
    <property type="match status" value="1"/>
</dbReference>
<keyword evidence="10" id="KW-0472">Membrane</keyword>
<protein>
    <recommendedName>
        <fullName evidence="3">histidine kinase</fullName>
        <ecNumber evidence="3">2.7.13.3</ecNumber>
    </recommendedName>
</protein>
<dbReference type="InterPro" id="IPR036097">
    <property type="entry name" value="HisK_dim/P_sf"/>
</dbReference>
<keyword evidence="10" id="KW-1133">Transmembrane helix</keyword>
<dbReference type="InterPro" id="IPR003661">
    <property type="entry name" value="HisK_dim/P_dom"/>
</dbReference>
<dbReference type="GO" id="GO:0000155">
    <property type="term" value="F:phosphorelay sensor kinase activity"/>
    <property type="evidence" value="ECO:0007669"/>
    <property type="project" value="InterPro"/>
</dbReference>
<reference evidence="13 14" key="1">
    <citation type="submission" date="2019-07" db="EMBL/GenBank/DDBJ databases">
        <authorList>
            <person name="Cremers G."/>
        </authorList>
    </citation>
    <scope>NUCLEOTIDE SEQUENCE [LARGE SCALE GENOMIC DNA]</scope>
</reference>
<sequence>MYHIKNWSIRTRMLLAFIAVLTPFVGFTGIAALHYGSLMHAYMRTQEDATVDLMRTSDVMAAADGLMLAVEDYAVGEGRQERQRVNGYLTHLHEAFSTLKKTPFDGVDERRLIDALMGPVSRMEALGREILVAAPFPTNHETTATLSVLNQLHDQVDMTLHRLMEVHVGAIDAAARQVSDVGRQVIVVTLITLIVSGLGAMSIGFPLANWLSGPIQAIAYGSRRLAEGDLSYRVEMSSGGELGEAAMAFNAMAERLERSAVENAALYGAARQRAERIAAVNRLTRIISASLDIGAVYESFAEELKRFISYTRIGIVIAEESGARFTLFQLVGKPLDEVPLGMVWSRRRDSGVEWVMTHRRPHFESDLAKAKRFIEDEAMAKEGIRSTVRLPLIVAGQVIGVLFLDDVEPDHYTEADLDLLIPLGEQLAIAIENARLHKEMGHRVEERTRALKQTQAQLIQSGKLAAVGTLAAGVAHELNQPLMIIRGYAQELLQDRRITDAEIRDDLWRIEAQTTRMVAIINHLRDFSRESKGRREGVDLNRIVSDALTFLDQQLKSRNIVVTQELSPDRPQVWVDPLQIEQVLLNLITNARDAMEAAGFGTIIVRTEPVSGGRVALSVTDIGPGIPDDIRSRIFDPFFTTKEVGKGTGLGLSICHGIVEEHGGALTVESPVADGQGARFTIVLPCARRDDRKDDQR</sequence>
<dbReference type="SUPFAM" id="SSF47384">
    <property type="entry name" value="Homodimeric domain of signal transducing histidine kinase"/>
    <property type="match status" value="1"/>
</dbReference>
<dbReference type="AlphaFoldDB" id="A0A564ZIM4"/>
<evidence type="ECO:0000256" key="8">
    <source>
        <dbReference type="ARBA" id="ARBA00022840"/>
    </source>
</evidence>
<dbReference type="Pfam" id="PF02518">
    <property type="entry name" value="HATPase_c"/>
    <property type="match status" value="1"/>
</dbReference>
<dbReference type="SUPFAM" id="SSF55781">
    <property type="entry name" value="GAF domain-like"/>
    <property type="match status" value="1"/>
</dbReference>
<keyword evidence="4" id="KW-0597">Phosphoprotein</keyword>
<evidence type="ECO:0000256" key="4">
    <source>
        <dbReference type="ARBA" id="ARBA00022553"/>
    </source>
</evidence>
<comment type="catalytic activity">
    <reaction evidence="1">
        <text>ATP + protein L-histidine = ADP + protein N-phospho-L-histidine.</text>
        <dbReference type="EC" id="2.7.13.3"/>
    </reaction>
</comment>
<dbReference type="Proteomes" id="UP000334340">
    <property type="component" value="Unassembled WGS sequence"/>
</dbReference>
<evidence type="ECO:0000256" key="6">
    <source>
        <dbReference type="ARBA" id="ARBA00022741"/>
    </source>
</evidence>
<dbReference type="Gene3D" id="1.10.287.130">
    <property type="match status" value="1"/>
</dbReference>
<dbReference type="Pfam" id="PF00672">
    <property type="entry name" value="HAMP"/>
    <property type="match status" value="1"/>
</dbReference>
<evidence type="ECO:0000256" key="1">
    <source>
        <dbReference type="ARBA" id="ARBA00000085"/>
    </source>
</evidence>
<accession>A0A564ZIM4</accession>
<keyword evidence="6" id="KW-0547">Nucleotide-binding</keyword>
<dbReference type="InterPro" id="IPR005467">
    <property type="entry name" value="His_kinase_dom"/>
</dbReference>
<dbReference type="InterPro" id="IPR029016">
    <property type="entry name" value="GAF-like_dom_sf"/>
</dbReference>
<dbReference type="PROSITE" id="PS50885">
    <property type="entry name" value="HAMP"/>
    <property type="match status" value="1"/>
</dbReference>
<dbReference type="PANTHER" id="PTHR43065:SF46">
    <property type="entry name" value="C4-DICARBOXYLATE TRANSPORT SENSOR PROTEIN DCTB"/>
    <property type="match status" value="1"/>
</dbReference>
<keyword evidence="10" id="KW-0812">Transmembrane</keyword>
<dbReference type="GO" id="GO:0005524">
    <property type="term" value="F:ATP binding"/>
    <property type="evidence" value="ECO:0007669"/>
    <property type="project" value="UniProtKB-KW"/>
</dbReference>
<proteinExistence type="predicted"/>
<evidence type="ECO:0000313" key="14">
    <source>
        <dbReference type="Proteomes" id="UP000334340"/>
    </source>
</evidence>
<dbReference type="GO" id="GO:0016020">
    <property type="term" value="C:membrane"/>
    <property type="evidence" value="ECO:0007669"/>
    <property type="project" value="UniProtKB-SubCell"/>
</dbReference>
<dbReference type="SUPFAM" id="SSF158472">
    <property type="entry name" value="HAMP domain-like"/>
    <property type="match status" value="1"/>
</dbReference>
<keyword evidence="14" id="KW-1185">Reference proteome</keyword>
<keyword evidence="5 13" id="KW-0808">Transferase</keyword>
<evidence type="ECO:0000256" key="5">
    <source>
        <dbReference type="ARBA" id="ARBA00022679"/>
    </source>
</evidence>
<dbReference type="EMBL" id="CABIKM010000023">
    <property type="protein sequence ID" value="VUZ85175.1"/>
    <property type="molecule type" value="Genomic_DNA"/>
</dbReference>
<dbReference type="SMART" id="SM00388">
    <property type="entry name" value="HisKA"/>
    <property type="match status" value="1"/>
</dbReference>
<dbReference type="InterPro" id="IPR004358">
    <property type="entry name" value="Sig_transdc_His_kin-like_C"/>
</dbReference>
<evidence type="ECO:0000256" key="3">
    <source>
        <dbReference type="ARBA" id="ARBA00012438"/>
    </source>
</evidence>
<dbReference type="InterPro" id="IPR003660">
    <property type="entry name" value="HAMP_dom"/>
</dbReference>
<evidence type="ECO:0000256" key="10">
    <source>
        <dbReference type="SAM" id="Phobius"/>
    </source>
</evidence>
<comment type="subcellular location">
    <subcellularLocation>
        <location evidence="2">Membrane</location>
    </subcellularLocation>
</comment>
<evidence type="ECO:0000259" key="12">
    <source>
        <dbReference type="PROSITE" id="PS50885"/>
    </source>
</evidence>
<dbReference type="CDD" id="cd00082">
    <property type="entry name" value="HisKA"/>
    <property type="match status" value="1"/>
</dbReference>
<feature type="domain" description="Histidine kinase" evidence="11">
    <location>
        <begin position="473"/>
        <end position="688"/>
    </location>
</feature>
<feature type="transmembrane region" description="Helical" evidence="10">
    <location>
        <begin position="12"/>
        <end position="35"/>
    </location>
</feature>
<dbReference type="Gene3D" id="3.30.450.40">
    <property type="match status" value="1"/>
</dbReference>
<dbReference type="Gene3D" id="3.30.565.10">
    <property type="entry name" value="Histidine kinase-like ATPase, C-terminal domain"/>
    <property type="match status" value="1"/>
</dbReference>
<dbReference type="InterPro" id="IPR003594">
    <property type="entry name" value="HATPase_dom"/>
</dbReference>
<dbReference type="InterPro" id="IPR036890">
    <property type="entry name" value="HATPase_C_sf"/>
</dbReference>
<keyword evidence="8" id="KW-0067">ATP-binding</keyword>
<dbReference type="InterPro" id="IPR003018">
    <property type="entry name" value="GAF"/>
</dbReference>
<dbReference type="Pfam" id="PF01590">
    <property type="entry name" value="GAF"/>
    <property type="match status" value="1"/>
</dbReference>
<name>A0A564ZIM4_9BACT</name>
<evidence type="ECO:0000256" key="7">
    <source>
        <dbReference type="ARBA" id="ARBA00022777"/>
    </source>
</evidence>
<organism evidence="13 14">
    <name type="scientific">Candidatus Methylomirabilis lanthanidiphila</name>
    <dbReference type="NCBI Taxonomy" id="2211376"/>
    <lineage>
        <taxon>Bacteria</taxon>
        <taxon>Candidatus Methylomirabilota</taxon>
        <taxon>Candidatus Methylomirabilia</taxon>
        <taxon>Candidatus Methylomirabilales</taxon>
        <taxon>Candidatus Methylomirabilaceae</taxon>
        <taxon>Candidatus Methylomirabilis</taxon>
    </lineage>
</organism>
<dbReference type="EC" id="2.7.13.3" evidence="3"/>
<dbReference type="SMART" id="SM00387">
    <property type="entry name" value="HATPase_c"/>
    <property type="match status" value="1"/>
</dbReference>
<feature type="domain" description="HAMP" evidence="12">
    <location>
        <begin position="209"/>
        <end position="261"/>
    </location>
</feature>
<dbReference type="CDD" id="cd06225">
    <property type="entry name" value="HAMP"/>
    <property type="match status" value="1"/>
</dbReference>
<dbReference type="PANTHER" id="PTHR43065">
    <property type="entry name" value="SENSOR HISTIDINE KINASE"/>
    <property type="match status" value="1"/>
</dbReference>
<keyword evidence="7 13" id="KW-0418">Kinase</keyword>